<dbReference type="PANTHER" id="PTHR36435:SF1">
    <property type="entry name" value="CAAX AMINO TERMINAL PROTEASE FAMILY PROTEIN"/>
    <property type="match status" value="1"/>
</dbReference>
<dbReference type="RefSeq" id="WP_091268882.1">
    <property type="nucleotide sequence ID" value="NZ_FNFK01000084.1"/>
</dbReference>
<organism evidence="4 5">
    <name type="scientific">Alkalibacterium thalassium</name>
    <dbReference type="NCBI Taxonomy" id="426701"/>
    <lineage>
        <taxon>Bacteria</taxon>
        <taxon>Bacillati</taxon>
        <taxon>Bacillota</taxon>
        <taxon>Bacilli</taxon>
        <taxon>Lactobacillales</taxon>
        <taxon>Carnobacteriaceae</taxon>
        <taxon>Alkalibacterium</taxon>
    </lineage>
</organism>
<dbReference type="OrthoDB" id="8607342at2"/>
<dbReference type="PANTHER" id="PTHR36435">
    <property type="entry name" value="SLR1288 PROTEIN"/>
    <property type="match status" value="1"/>
</dbReference>
<evidence type="ECO:0000256" key="2">
    <source>
        <dbReference type="SAM" id="Phobius"/>
    </source>
</evidence>
<keyword evidence="4" id="KW-0378">Hydrolase</keyword>
<dbReference type="GO" id="GO:0080120">
    <property type="term" value="P:CAAX-box protein maturation"/>
    <property type="evidence" value="ECO:0007669"/>
    <property type="project" value="UniProtKB-ARBA"/>
</dbReference>
<keyword evidence="4" id="KW-0645">Protease</keyword>
<dbReference type="GO" id="GO:0006508">
    <property type="term" value="P:proteolysis"/>
    <property type="evidence" value="ECO:0007669"/>
    <property type="project" value="UniProtKB-KW"/>
</dbReference>
<keyword evidence="2" id="KW-0472">Membrane</keyword>
<feature type="domain" description="CAAX prenyl protease 2/Lysostaphin resistance protein A-like" evidence="3">
    <location>
        <begin position="153"/>
        <end position="242"/>
    </location>
</feature>
<feature type="transmembrane region" description="Helical" evidence="2">
    <location>
        <begin position="153"/>
        <end position="172"/>
    </location>
</feature>
<comment type="similarity">
    <text evidence="1">Belongs to the UPF0177 family.</text>
</comment>
<feature type="transmembrane region" description="Helical" evidence="2">
    <location>
        <begin position="62"/>
        <end position="81"/>
    </location>
</feature>
<dbReference type="EMBL" id="FNFK01000084">
    <property type="protein sequence ID" value="SDK90689.1"/>
    <property type="molecule type" value="Genomic_DNA"/>
</dbReference>
<sequence>MRFLQGFPLRRTKISDQILMWLVSPIIFPFIISILFGLVFGFMNAQLSQEELLQSFVQLEGVMTFIAFAGGLVLSVIIIYAKKIPLMNRKRLTRNEWTILPGLTGEDWKFLAWYVPVGYVLFNIGGSVLEYIVGDGQLVNQEAIEAMATDTPIWMLFITIVIAAPLVEEWLFRGIIFFRKEHNDVSWLTLIITSVLFGLVHVPTSIVAVYTYVGMGLLFGYAAKRTRSVEAAIFFHFINNLVGFLVLISL</sequence>
<keyword evidence="2" id="KW-1133">Transmembrane helix</keyword>
<protein>
    <submittedName>
        <fullName evidence="4">CAAX protease self-immunity</fullName>
    </submittedName>
</protein>
<keyword evidence="2" id="KW-0812">Transmembrane</keyword>
<dbReference type="InterPro" id="IPR052710">
    <property type="entry name" value="CAAX_protease"/>
</dbReference>
<dbReference type="STRING" id="426701.SAMN04488098_10847"/>
<evidence type="ECO:0000256" key="1">
    <source>
        <dbReference type="ARBA" id="ARBA00009067"/>
    </source>
</evidence>
<feature type="transmembrane region" description="Helical" evidence="2">
    <location>
        <begin position="206"/>
        <end position="222"/>
    </location>
</feature>
<feature type="transmembrane region" description="Helical" evidence="2">
    <location>
        <begin position="21"/>
        <end position="42"/>
    </location>
</feature>
<reference evidence="5" key="1">
    <citation type="submission" date="2016-10" db="EMBL/GenBank/DDBJ databases">
        <authorList>
            <person name="Varghese N."/>
            <person name="Submissions S."/>
        </authorList>
    </citation>
    <scope>NUCLEOTIDE SEQUENCE [LARGE SCALE GENOMIC DNA]</scope>
    <source>
        <strain evidence="5">DSM 19181</strain>
    </source>
</reference>
<dbReference type="InterPro" id="IPR003675">
    <property type="entry name" value="Rce1/LyrA-like_dom"/>
</dbReference>
<evidence type="ECO:0000313" key="4">
    <source>
        <dbReference type="EMBL" id="SDK90689.1"/>
    </source>
</evidence>
<evidence type="ECO:0000259" key="3">
    <source>
        <dbReference type="Pfam" id="PF02517"/>
    </source>
</evidence>
<evidence type="ECO:0000313" key="5">
    <source>
        <dbReference type="Proteomes" id="UP000199433"/>
    </source>
</evidence>
<accession>A0A1G9FQN4</accession>
<dbReference type="Proteomes" id="UP000199433">
    <property type="component" value="Unassembled WGS sequence"/>
</dbReference>
<dbReference type="AlphaFoldDB" id="A0A1G9FQN4"/>
<dbReference type="Pfam" id="PF02517">
    <property type="entry name" value="Rce1-like"/>
    <property type="match status" value="1"/>
</dbReference>
<gene>
    <name evidence="4" type="ORF">SAMN04488098_10847</name>
</gene>
<name>A0A1G9FQN4_9LACT</name>
<keyword evidence="5" id="KW-1185">Reference proteome</keyword>
<feature type="transmembrane region" description="Helical" evidence="2">
    <location>
        <begin position="111"/>
        <end position="133"/>
    </location>
</feature>
<feature type="transmembrane region" description="Helical" evidence="2">
    <location>
        <begin position="229"/>
        <end position="248"/>
    </location>
</feature>
<feature type="transmembrane region" description="Helical" evidence="2">
    <location>
        <begin position="184"/>
        <end position="200"/>
    </location>
</feature>
<dbReference type="GO" id="GO:0004175">
    <property type="term" value="F:endopeptidase activity"/>
    <property type="evidence" value="ECO:0007669"/>
    <property type="project" value="UniProtKB-ARBA"/>
</dbReference>
<proteinExistence type="inferred from homology"/>